<evidence type="ECO:0000256" key="1">
    <source>
        <dbReference type="SAM" id="Coils"/>
    </source>
</evidence>
<dbReference type="PANTHER" id="PTHR32182">
    <property type="entry name" value="DNA REPLICATION AND REPAIR PROTEIN RECF"/>
    <property type="match status" value="1"/>
</dbReference>
<protein>
    <submittedName>
        <fullName evidence="2">Cell division protein MukB</fullName>
    </submittedName>
</protein>
<dbReference type="GO" id="GO:0000731">
    <property type="term" value="P:DNA synthesis involved in DNA repair"/>
    <property type="evidence" value="ECO:0007669"/>
    <property type="project" value="TreeGrafter"/>
</dbReference>
<keyword evidence="2" id="KW-0132">Cell division</keyword>
<evidence type="ECO:0000313" key="2">
    <source>
        <dbReference type="EMBL" id="HIZ58114.1"/>
    </source>
</evidence>
<dbReference type="GO" id="GO:0006302">
    <property type="term" value="P:double-strand break repair"/>
    <property type="evidence" value="ECO:0007669"/>
    <property type="project" value="TreeGrafter"/>
</dbReference>
<sequence>MKRLKKILLINWLYFSKQVIEVGDVNFLTGFNGAGKSTIIDALQIVLLGETNARNFNQAANEKSQRTLDGYLRADMDENNPHSRRGKDFSSYIACEFWDNIEGKVFVAGIVFDCTNDGNRQERFFLYDGVVPEDCFIREGAAMDIHMLRAYIKQEYGARGKLYDIQKEYRDDLLAKWNVHNEQVMRMMKKAVSFKPITDIQKFITENTCDIPEKPDIVAMQQNIRDYKRHEQLAKQQEEKLAALQEIARLYREMQQAVERWQIHFFLAQWGEKEKLEADIRQQETRRQQALDELTETGQTIQELTAQAAQKEEQREALERDCVQSDVFQEERRLRDQKGTLQQEREKLVNEMDKLGLNIRQVALRVEKLHTTVQGWAPDESLCCVQEAAATARQACAAFAEAGREMFARPLALFEAVQDAVERLSSALQDAAYTLNRRLADLQEQSAQKRAALANLKKDIKDYSGGLLALKTRLSGELERSVGCPVEIDILADVLEVTEEAWRGAVEGYLNTQKFYLLVDPSYYNEALRIYDRIKKDFGNKSFGLVDVGKLRERETIAPRKDSLAQKIKTDHSLARSYIDYLLGRVVCCAHVDQLRQYKTAITADGMLYQGYVARPIRRDWMEDAFIGRQAVSLRMKRLEKELGQIEAETRQWEPVGKVLASKYDFLFTPYFVQNNVKTAQESYLRVLTIKKETEEIDDRLSHLDLLWLDTQRQAIADLKKEIAALHQQKEQRLKQEGQLQETIRQLEYGTLPELYQKRTDAEERITENFSQEYQQQTGIPRYQQELKRLKKPAVVSKNFSGQLNRTRNEQEQAKKKLFDARAAYADRFKPCPFSVDAMDNGEYEAEQLLLEESELPRYHEKIKAARESAMEQFQNDFLAKLKSSIDQVQEQVRSLNKALKQAQFGTDRYQFKVGRNPDYADYYDMIMAPELMEGDAGLFALPFQQKYGDLIQTLFDQITMSDDTQLNARKQSELQQNIEKFTDFRTYLKFDLETTDQNGSKQLLSQTLNTKSGGETQTPFYIAVLASFAQMYQVNNPSGLANNTVRLVIFDEAFNKMDSDRIVESVRLLRKMGLQAIICTPPDKLSDIMPLADKTLLVNKDKYRMWVLDWGKEVLRT</sequence>
<feature type="coiled-coil region" evidence="1">
    <location>
        <begin position="709"/>
        <end position="746"/>
    </location>
</feature>
<dbReference type="EMBL" id="DXBJ01000041">
    <property type="protein sequence ID" value="HIZ58114.1"/>
    <property type="molecule type" value="Genomic_DNA"/>
</dbReference>
<dbReference type="SUPFAM" id="SSF52540">
    <property type="entry name" value="P-loop containing nucleoside triphosphate hydrolases"/>
    <property type="match status" value="1"/>
</dbReference>
<keyword evidence="2" id="KW-0131">Cell cycle</keyword>
<feature type="coiled-coil region" evidence="1">
    <location>
        <begin position="879"/>
        <end position="906"/>
    </location>
</feature>
<proteinExistence type="predicted"/>
<dbReference type="Proteomes" id="UP000824065">
    <property type="component" value="Unassembled WGS sequence"/>
</dbReference>
<name>A0A9D2FFA3_9FIRM</name>
<dbReference type="Pfam" id="PF13558">
    <property type="entry name" value="SbcC_Walker_B"/>
    <property type="match status" value="1"/>
</dbReference>
<feature type="coiled-coil region" evidence="1">
    <location>
        <begin position="220"/>
        <end position="358"/>
    </location>
</feature>
<comment type="caution">
    <text evidence="2">The sequence shown here is derived from an EMBL/GenBank/DDBJ whole genome shotgun (WGS) entry which is preliminary data.</text>
</comment>
<gene>
    <name evidence="2" type="ORF">H9725_06000</name>
</gene>
<keyword evidence="1" id="KW-0175">Coiled coil</keyword>
<organism evidence="2 3">
    <name type="scientific">Candidatus Faecalibacterium gallistercoris</name>
    <dbReference type="NCBI Taxonomy" id="2838579"/>
    <lineage>
        <taxon>Bacteria</taxon>
        <taxon>Bacillati</taxon>
        <taxon>Bacillota</taxon>
        <taxon>Clostridia</taxon>
        <taxon>Eubacteriales</taxon>
        <taxon>Oscillospiraceae</taxon>
        <taxon>Faecalibacterium</taxon>
    </lineage>
</organism>
<dbReference type="AlphaFoldDB" id="A0A9D2FFA3"/>
<reference evidence="2" key="1">
    <citation type="journal article" date="2021" name="PeerJ">
        <title>Extensive microbial diversity within the chicken gut microbiome revealed by metagenomics and culture.</title>
        <authorList>
            <person name="Gilroy R."/>
            <person name="Ravi A."/>
            <person name="Getino M."/>
            <person name="Pursley I."/>
            <person name="Horton D.L."/>
            <person name="Alikhan N.F."/>
            <person name="Baker D."/>
            <person name="Gharbi K."/>
            <person name="Hall N."/>
            <person name="Watson M."/>
            <person name="Adriaenssens E.M."/>
            <person name="Foster-Nyarko E."/>
            <person name="Jarju S."/>
            <person name="Secka A."/>
            <person name="Antonio M."/>
            <person name="Oren A."/>
            <person name="Chaudhuri R.R."/>
            <person name="La Ragione R."/>
            <person name="Hildebrand F."/>
            <person name="Pallen M.J."/>
        </authorList>
    </citation>
    <scope>NUCLEOTIDE SEQUENCE</scope>
    <source>
        <strain evidence="2">ChiBcec16-3735</strain>
    </source>
</reference>
<dbReference type="Pfam" id="PF13555">
    <property type="entry name" value="AAA_29"/>
    <property type="match status" value="1"/>
</dbReference>
<dbReference type="InterPro" id="IPR027417">
    <property type="entry name" value="P-loop_NTPase"/>
</dbReference>
<reference evidence="2" key="2">
    <citation type="submission" date="2021-04" db="EMBL/GenBank/DDBJ databases">
        <authorList>
            <person name="Gilroy R."/>
        </authorList>
    </citation>
    <scope>NUCLEOTIDE SEQUENCE</scope>
    <source>
        <strain evidence="2">ChiBcec16-3735</strain>
    </source>
</reference>
<dbReference type="PANTHER" id="PTHR32182:SF0">
    <property type="entry name" value="DNA REPLICATION AND REPAIR PROTEIN RECF"/>
    <property type="match status" value="1"/>
</dbReference>
<accession>A0A9D2FFA3</accession>
<dbReference type="Gene3D" id="3.40.50.300">
    <property type="entry name" value="P-loop containing nucleotide triphosphate hydrolases"/>
    <property type="match status" value="2"/>
</dbReference>
<evidence type="ECO:0000313" key="3">
    <source>
        <dbReference type="Proteomes" id="UP000824065"/>
    </source>
</evidence>
<dbReference type="GO" id="GO:0051301">
    <property type="term" value="P:cell division"/>
    <property type="evidence" value="ECO:0007669"/>
    <property type="project" value="UniProtKB-KW"/>
</dbReference>